<name>A0A1G1X441_9BACT</name>
<dbReference type="AlphaFoldDB" id="A0A1G1X441"/>
<evidence type="ECO:0000259" key="2">
    <source>
        <dbReference type="PROSITE" id="PS51549"/>
    </source>
</evidence>
<dbReference type="PROSITE" id="PS51549">
    <property type="entry name" value="DM13"/>
    <property type="match status" value="1"/>
</dbReference>
<dbReference type="EMBL" id="MHHR01000015">
    <property type="protein sequence ID" value="OGY34340.1"/>
    <property type="molecule type" value="Genomic_DNA"/>
</dbReference>
<proteinExistence type="predicted"/>
<dbReference type="InterPro" id="IPR019545">
    <property type="entry name" value="DM13_domain"/>
</dbReference>
<feature type="domain" description="DM13" evidence="2">
    <location>
        <begin position="55"/>
        <end position="156"/>
    </location>
</feature>
<sequence length="159" mass="17549">MKRKILYALGAIIGIAVLGFAYYAISPLFRNIKVDEALPEARQAGTQTMPESKPQTVLAEVTGTAGHPASGTVRVIEADGKRYVRYENFKTINGPDLYVYLAKDLDAKEFVDLGKVKATEGNINYEIPTGIDTSEYHYVLTWCKAFGVLFNHADLSQTL</sequence>
<accession>A0A1G1X441</accession>
<dbReference type="Proteomes" id="UP000177528">
    <property type="component" value="Unassembled WGS sequence"/>
</dbReference>
<keyword evidence="1" id="KW-0812">Transmembrane</keyword>
<evidence type="ECO:0000256" key="1">
    <source>
        <dbReference type="SAM" id="Phobius"/>
    </source>
</evidence>
<evidence type="ECO:0000313" key="4">
    <source>
        <dbReference type="Proteomes" id="UP000177528"/>
    </source>
</evidence>
<feature type="transmembrane region" description="Helical" evidence="1">
    <location>
        <begin position="5"/>
        <end position="25"/>
    </location>
</feature>
<keyword evidence="1" id="KW-1133">Transmembrane helix</keyword>
<dbReference type="Pfam" id="PF10517">
    <property type="entry name" value="DM13"/>
    <property type="match status" value="1"/>
</dbReference>
<reference evidence="3 4" key="1">
    <citation type="journal article" date="2016" name="Nat. Commun.">
        <title>Thousands of microbial genomes shed light on interconnected biogeochemical processes in an aquifer system.</title>
        <authorList>
            <person name="Anantharaman K."/>
            <person name="Brown C.T."/>
            <person name="Hug L.A."/>
            <person name="Sharon I."/>
            <person name="Castelle C.J."/>
            <person name="Probst A.J."/>
            <person name="Thomas B.C."/>
            <person name="Singh A."/>
            <person name="Wilkins M.J."/>
            <person name="Karaoz U."/>
            <person name="Brodie E.L."/>
            <person name="Williams K.H."/>
            <person name="Hubbard S.S."/>
            <person name="Banfield J.F."/>
        </authorList>
    </citation>
    <scope>NUCLEOTIDE SEQUENCE [LARGE SCALE GENOMIC DNA]</scope>
</reference>
<organism evidence="3 4">
    <name type="scientific">Candidatus Andersenbacteria bacterium RIFCSPHIGHO2_12_FULL_45_11</name>
    <dbReference type="NCBI Taxonomy" id="1797281"/>
    <lineage>
        <taxon>Bacteria</taxon>
        <taxon>Candidatus Anderseniibacteriota</taxon>
    </lineage>
</organism>
<evidence type="ECO:0000313" key="3">
    <source>
        <dbReference type="EMBL" id="OGY34340.1"/>
    </source>
</evidence>
<protein>
    <recommendedName>
        <fullName evidence="2">DM13 domain-containing protein</fullName>
    </recommendedName>
</protein>
<gene>
    <name evidence="3" type="ORF">A3D99_04185</name>
</gene>
<keyword evidence="1" id="KW-0472">Membrane</keyword>
<comment type="caution">
    <text evidence="3">The sequence shown here is derived from an EMBL/GenBank/DDBJ whole genome shotgun (WGS) entry which is preliminary data.</text>
</comment>